<organism evidence="3 4">
    <name type="scientific">Candidatus Zymogenus saltonus</name>
    <dbReference type="NCBI Taxonomy" id="2844893"/>
    <lineage>
        <taxon>Bacteria</taxon>
        <taxon>Deltaproteobacteria</taxon>
        <taxon>Candidatus Zymogenia</taxon>
        <taxon>Candidatus Zymogeniales</taxon>
        <taxon>Candidatus Zymogenaceae</taxon>
        <taxon>Candidatus Zymogenus</taxon>
    </lineage>
</organism>
<keyword evidence="2" id="KW-0520">NAD</keyword>
<keyword evidence="2" id="KW-0874">Quinone</keyword>
<dbReference type="EC" id="7.1.1.-" evidence="2"/>
<keyword evidence="2" id="KW-1003">Cell membrane</keyword>
<dbReference type="Gene3D" id="1.20.120.1200">
    <property type="entry name" value="NADH-ubiquinone/plastoquinone oxidoreductase chain 6, subunit NuoJ"/>
    <property type="match status" value="1"/>
</dbReference>
<dbReference type="Pfam" id="PF00499">
    <property type="entry name" value="Oxidored_q3"/>
    <property type="match status" value="1"/>
</dbReference>
<dbReference type="PANTHER" id="PTHR33269:SF17">
    <property type="entry name" value="NADH-UBIQUINONE OXIDOREDUCTASE CHAIN 6"/>
    <property type="match status" value="1"/>
</dbReference>
<dbReference type="InterPro" id="IPR001457">
    <property type="entry name" value="NADH_UbQ/plastoQ_OxRdtase_su6"/>
</dbReference>
<dbReference type="EMBL" id="JAFGIX010000009">
    <property type="protein sequence ID" value="MBN1571911.1"/>
    <property type="molecule type" value="Genomic_DNA"/>
</dbReference>
<comment type="caution">
    <text evidence="3">The sequence shown here is derived from an EMBL/GenBank/DDBJ whole genome shotgun (WGS) entry which is preliminary data.</text>
</comment>
<evidence type="ECO:0000256" key="2">
    <source>
        <dbReference type="RuleBase" id="RU004429"/>
    </source>
</evidence>
<feature type="transmembrane region" description="Helical" evidence="2">
    <location>
        <begin position="58"/>
        <end position="78"/>
    </location>
</feature>
<protein>
    <recommendedName>
        <fullName evidence="2">NADH-quinone oxidoreductase subunit J</fullName>
        <ecNumber evidence="2">7.1.1.-</ecNumber>
    </recommendedName>
</protein>
<dbReference type="GO" id="GO:0008137">
    <property type="term" value="F:NADH dehydrogenase (ubiquinone) activity"/>
    <property type="evidence" value="ECO:0007669"/>
    <property type="project" value="UniProtKB-UniRule"/>
</dbReference>
<feature type="transmembrane region" description="Helical" evidence="2">
    <location>
        <begin position="31"/>
        <end position="52"/>
    </location>
</feature>
<keyword evidence="2" id="KW-0472">Membrane</keyword>
<dbReference type="GO" id="GO:0005886">
    <property type="term" value="C:plasma membrane"/>
    <property type="evidence" value="ECO:0007669"/>
    <property type="project" value="UniProtKB-SubCell"/>
</dbReference>
<reference evidence="3" key="1">
    <citation type="journal article" date="2021" name="Environ. Microbiol.">
        <title>Genomic characterization of three novel Desulfobacterota classes expand the metabolic and phylogenetic diversity of the phylum.</title>
        <authorList>
            <person name="Murphy C.L."/>
            <person name="Biggerstaff J."/>
            <person name="Eichhorn A."/>
            <person name="Ewing E."/>
            <person name="Shahan R."/>
            <person name="Soriano D."/>
            <person name="Stewart S."/>
            <person name="VanMol K."/>
            <person name="Walker R."/>
            <person name="Walters P."/>
            <person name="Elshahed M.S."/>
            <person name="Youssef N.H."/>
        </authorList>
    </citation>
    <scope>NUCLEOTIDE SEQUENCE</scope>
    <source>
        <strain evidence="3">Zod_Metabat.24</strain>
    </source>
</reference>
<evidence type="ECO:0000313" key="4">
    <source>
        <dbReference type="Proteomes" id="UP000809273"/>
    </source>
</evidence>
<feature type="transmembrane region" description="Helical" evidence="2">
    <location>
        <begin position="6"/>
        <end position="24"/>
    </location>
</feature>
<comment type="similarity">
    <text evidence="1 2">Belongs to the complex I subunit 6 family.</text>
</comment>
<dbReference type="Proteomes" id="UP000809273">
    <property type="component" value="Unassembled WGS sequence"/>
</dbReference>
<comment type="catalytic activity">
    <reaction evidence="2">
        <text>a quinone + NADH + 5 H(+)(in) = a quinol + NAD(+) + 4 H(+)(out)</text>
        <dbReference type="Rhea" id="RHEA:57888"/>
        <dbReference type="ChEBI" id="CHEBI:15378"/>
        <dbReference type="ChEBI" id="CHEBI:24646"/>
        <dbReference type="ChEBI" id="CHEBI:57540"/>
        <dbReference type="ChEBI" id="CHEBI:57945"/>
        <dbReference type="ChEBI" id="CHEBI:132124"/>
    </reaction>
</comment>
<dbReference type="PANTHER" id="PTHR33269">
    <property type="entry name" value="NADH-UBIQUINONE OXIDOREDUCTASE CHAIN 6"/>
    <property type="match status" value="1"/>
</dbReference>
<feature type="transmembrane region" description="Helical" evidence="2">
    <location>
        <begin position="90"/>
        <end position="114"/>
    </location>
</feature>
<comment type="subcellular location">
    <subcellularLocation>
        <location evidence="2">Cell membrane</location>
        <topology evidence="2">Multi-pass membrane protein</topology>
    </subcellularLocation>
</comment>
<name>A0A9D8K9V7_9DELT</name>
<dbReference type="AlphaFoldDB" id="A0A9D8K9V7"/>
<reference evidence="3" key="2">
    <citation type="submission" date="2021-01" db="EMBL/GenBank/DDBJ databases">
        <authorList>
            <person name="Hahn C.R."/>
            <person name="Youssef N.H."/>
            <person name="Elshahed M."/>
        </authorList>
    </citation>
    <scope>NUCLEOTIDE SEQUENCE</scope>
    <source>
        <strain evidence="3">Zod_Metabat.24</strain>
    </source>
</reference>
<evidence type="ECO:0000256" key="1">
    <source>
        <dbReference type="ARBA" id="ARBA00005698"/>
    </source>
</evidence>
<dbReference type="InterPro" id="IPR042106">
    <property type="entry name" value="Nuo/plastoQ_OxRdtase_6_NuoJ"/>
</dbReference>
<sequence length="173" mass="18901">MIEAIIFYPTAVLIVVFSLMVVLHKSPMRSALFLLGTLFFMAFLFVLLSAHFVAVIQVLVYAGGIVVLILFSIMLLNLKKDEAEYKHIFTGKLISLGVSGLLFLILAIVFFTIYPGFSGELPAEFGTIREVGRLMITDYVFAFEAISLLVIASLVAAVVLVRGLTHKPQGGGD</sequence>
<keyword evidence="2" id="KW-0812">Transmembrane</keyword>
<comment type="function">
    <text evidence="2">NDH-1 shuttles electrons from NADH, via FMN and iron-sulfur (Fe-S) centers, to quinones in the respiratory chain. Couples the redox reaction to proton translocation (for every two electrons transferred, four hydrogen ions are translocated across the cytoplasmic membrane), and thus conserves the redox energy in a proton gradient.</text>
</comment>
<feature type="transmembrane region" description="Helical" evidence="2">
    <location>
        <begin position="139"/>
        <end position="161"/>
    </location>
</feature>
<accession>A0A9D8K9V7</accession>
<keyword evidence="2" id="KW-1133">Transmembrane helix</keyword>
<evidence type="ECO:0000313" key="3">
    <source>
        <dbReference type="EMBL" id="MBN1571911.1"/>
    </source>
</evidence>
<proteinExistence type="inferred from homology"/>
<dbReference type="GO" id="GO:0048038">
    <property type="term" value="F:quinone binding"/>
    <property type="evidence" value="ECO:0007669"/>
    <property type="project" value="UniProtKB-UniRule"/>
</dbReference>
<gene>
    <name evidence="3" type="ORF">JW984_01805</name>
</gene>